<gene>
    <name evidence="2" type="ORF">JCM21714_2702</name>
</gene>
<feature type="transmembrane region" description="Helical" evidence="1">
    <location>
        <begin position="112"/>
        <end position="130"/>
    </location>
</feature>
<protein>
    <submittedName>
        <fullName evidence="2">Uncharacterized protein</fullName>
    </submittedName>
</protein>
<comment type="caution">
    <text evidence="2">The sequence shown here is derived from an EMBL/GenBank/DDBJ whole genome shotgun (WGS) entry which is preliminary data.</text>
</comment>
<dbReference type="Proteomes" id="UP000019102">
    <property type="component" value="Unassembled WGS sequence"/>
</dbReference>
<dbReference type="RefSeq" id="WP_052000511.1">
    <property type="nucleotide sequence ID" value="NZ_BAVS01000014.1"/>
</dbReference>
<reference evidence="2 3" key="1">
    <citation type="journal article" date="2014" name="Genome Announc.">
        <title>Draft Genome Sequence of the Boron-Tolerant and Moderately Halotolerant Bacterium Gracilibacillus boraciitolerans JCM 21714T.</title>
        <authorList>
            <person name="Ahmed I."/>
            <person name="Oshima K."/>
            <person name="Suda W."/>
            <person name="Kitamura K."/>
            <person name="Iida T."/>
            <person name="Ohmori Y."/>
            <person name="Fujiwara T."/>
            <person name="Hattori M."/>
            <person name="Ohkuma M."/>
        </authorList>
    </citation>
    <scope>NUCLEOTIDE SEQUENCE [LARGE SCALE GENOMIC DNA]</scope>
    <source>
        <strain evidence="2 3">JCM 21714</strain>
    </source>
</reference>
<keyword evidence="1" id="KW-0812">Transmembrane</keyword>
<evidence type="ECO:0000313" key="2">
    <source>
        <dbReference type="EMBL" id="GAE93604.1"/>
    </source>
</evidence>
<keyword evidence="1" id="KW-1133">Transmembrane helix</keyword>
<accession>W4VLF5</accession>
<name>W4VLF5_9BACI</name>
<organism evidence="2 3">
    <name type="scientific">Gracilibacillus boraciitolerans JCM 21714</name>
    <dbReference type="NCBI Taxonomy" id="1298598"/>
    <lineage>
        <taxon>Bacteria</taxon>
        <taxon>Bacillati</taxon>
        <taxon>Bacillota</taxon>
        <taxon>Bacilli</taxon>
        <taxon>Bacillales</taxon>
        <taxon>Bacillaceae</taxon>
        <taxon>Gracilibacillus</taxon>
    </lineage>
</organism>
<proteinExistence type="predicted"/>
<feature type="transmembrane region" description="Helical" evidence="1">
    <location>
        <begin position="84"/>
        <end position="106"/>
    </location>
</feature>
<dbReference type="OrthoDB" id="1443299at2"/>
<evidence type="ECO:0000256" key="1">
    <source>
        <dbReference type="SAM" id="Phobius"/>
    </source>
</evidence>
<keyword evidence="3" id="KW-1185">Reference proteome</keyword>
<sequence>MNNKIIKSIIIGTISGSVLGGLLWLIEESTGEKVYTLLLNVDFIFKDKLLPIWLEWFFHLFISWVIVYIFLVIQSIWKALSIQLLFILCLSLIAASSYFPLTILAIKETPSITNIEAIFIGLSSIFYMVFQCIG</sequence>
<evidence type="ECO:0000313" key="3">
    <source>
        <dbReference type="Proteomes" id="UP000019102"/>
    </source>
</evidence>
<feature type="transmembrane region" description="Helical" evidence="1">
    <location>
        <begin position="9"/>
        <end position="26"/>
    </location>
</feature>
<dbReference type="EMBL" id="BAVS01000014">
    <property type="protein sequence ID" value="GAE93604.1"/>
    <property type="molecule type" value="Genomic_DNA"/>
</dbReference>
<feature type="transmembrane region" description="Helical" evidence="1">
    <location>
        <begin position="56"/>
        <end position="77"/>
    </location>
</feature>
<dbReference type="AlphaFoldDB" id="W4VLF5"/>
<keyword evidence="1" id="KW-0472">Membrane</keyword>